<sequence length="81" mass="8800">MSAPKLLESCVMVCPAKSSDLRLPSQPMAMFSQFSPSLRGHIQQASGAYTVDAQRTQAARTGSKAAYRKHDEIVAFQINSV</sequence>
<comment type="caution">
    <text evidence="1">The sequence shown here is derived from an EMBL/GenBank/DDBJ whole genome shotgun (WGS) entry which is preliminary data.</text>
</comment>
<evidence type="ECO:0000313" key="1">
    <source>
        <dbReference type="EMBL" id="KAG3213447.1"/>
    </source>
</evidence>
<accession>A0A8T1HN65</accession>
<reference evidence="1" key="1">
    <citation type="submission" date="2018-05" db="EMBL/GenBank/DDBJ databases">
        <title>Effector identification in a new, highly contiguous assembly of the strawberry crown rot pathogen Phytophthora cactorum.</title>
        <authorList>
            <person name="Armitage A.D."/>
            <person name="Nellist C.F."/>
            <person name="Bates H."/>
            <person name="Vickerstaff R.J."/>
            <person name="Harrison R.J."/>
        </authorList>
    </citation>
    <scope>NUCLEOTIDE SEQUENCE</scope>
    <source>
        <strain evidence="1">P421</strain>
    </source>
</reference>
<protein>
    <submittedName>
        <fullName evidence="1">Uncharacterized protein</fullName>
    </submittedName>
</protein>
<evidence type="ECO:0000313" key="2">
    <source>
        <dbReference type="Proteomes" id="UP000760860"/>
    </source>
</evidence>
<dbReference type="AlphaFoldDB" id="A0A8T1HN65"/>
<dbReference type="EMBL" id="RCMV01000730">
    <property type="protein sequence ID" value="KAG3213447.1"/>
    <property type="molecule type" value="Genomic_DNA"/>
</dbReference>
<gene>
    <name evidence="1" type="ORF">PC129_g15616</name>
</gene>
<name>A0A8T1HN65_9STRA</name>
<proteinExistence type="predicted"/>
<dbReference type="Proteomes" id="UP000760860">
    <property type="component" value="Unassembled WGS sequence"/>
</dbReference>
<organism evidence="1 2">
    <name type="scientific">Phytophthora cactorum</name>
    <dbReference type="NCBI Taxonomy" id="29920"/>
    <lineage>
        <taxon>Eukaryota</taxon>
        <taxon>Sar</taxon>
        <taxon>Stramenopiles</taxon>
        <taxon>Oomycota</taxon>
        <taxon>Peronosporomycetes</taxon>
        <taxon>Peronosporales</taxon>
        <taxon>Peronosporaceae</taxon>
        <taxon>Phytophthora</taxon>
    </lineage>
</organism>